<evidence type="ECO:0000259" key="4">
    <source>
        <dbReference type="Pfam" id="PF00685"/>
    </source>
</evidence>
<keyword evidence="6" id="KW-1185">Reference proteome</keyword>
<dbReference type="Proteomes" id="UP001140206">
    <property type="component" value="Chromosome 4"/>
</dbReference>
<reference evidence="5" key="1">
    <citation type="submission" date="2022-08" db="EMBL/GenBank/DDBJ databases">
        <authorList>
            <person name="Marques A."/>
        </authorList>
    </citation>
    <scope>NUCLEOTIDE SEQUENCE</scope>
    <source>
        <strain evidence="5">RhyPub2mFocal</strain>
        <tissue evidence="5">Leaves</tissue>
    </source>
</reference>
<dbReference type="Gene3D" id="3.40.50.300">
    <property type="entry name" value="P-loop containing nucleotide triphosphate hydrolases"/>
    <property type="match status" value="1"/>
</dbReference>
<accession>A0AAV8DEQ2</accession>
<organism evidence="5 6">
    <name type="scientific">Rhynchospora pubera</name>
    <dbReference type="NCBI Taxonomy" id="906938"/>
    <lineage>
        <taxon>Eukaryota</taxon>
        <taxon>Viridiplantae</taxon>
        <taxon>Streptophyta</taxon>
        <taxon>Embryophyta</taxon>
        <taxon>Tracheophyta</taxon>
        <taxon>Spermatophyta</taxon>
        <taxon>Magnoliopsida</taxon>
        <taxon>Liliopsida</taxon>
        <taxon>Poales</taxon>
        <taxon>Cyperaceae</taxon>
        <taxon>Cyperoideae</taxon>
        <taxon>Rhynchosporeae</taxon>
        <taxon>Rhynchospora</taxon>
    </lineage>
</organism>
<dbReference type="GO" id="GO:0008146">
    <property type="term" value="F:sulfotransferase activity"/>
    <property type="evidence" value="ECO:0007669"/>
    <property type="project" value="InterPro"/>
</dbReference>
<dbReference type="Pfam" id="PF00685">
    <property type="entry name" value="Sulfotransfer_1"/>
    <property type="match status" value="1"/>
</dbReference>
<feature type="domain" description="Sulfotransferase" evidence="4">
    <location>
        <begin position="71"/>
        <end position="324"/>
    </location>
</feature>
<dbReference type="PANTHER" id="PTHR11783">
    <property type="entry name" value="SULFOTRANSFERASE SULT"/>
    <property type="match status" value="1"/>
</dbReference>
<name>A0AAV8DEQ2_9POAL</name>
<evidence type="ECO:0000256" key="2">
    <source>
        <dbReference type="ARBA" id="ARBA00022679"/>
    </source>
</evidence>
<comment type="caution">
    <text evidence="5">The sequence shown here is derived from an EMBL/GenBank/DDBJ whole genome shotgun (WGS) entry which is preliminary data.</text>
</comment>
<evidence type="ECO:0000256" key="3">
    <source>
        <dbReference type="RuleBase" id="RU361155"/>
    </source>
</evidence>
<dbReference type="SUPFAM" id="SSF52540">
    <property type="entry name" value="P-loop containing nucleoside triphosphate hydrolases"/>
    <property type="match status" value="1"/>
</dbReference>
<comment type="similarity">
    <text evidence="1 3">Belongs to the sulfotransferase 1 family.</text>
</comment>
<protein>
    <recommendedName>
        <fullName evidence="3">Sulfotransferase</fullName>
        <ecNumber evidence="3">2.8.2.-</ecNumber>
    </recommendedName>
</protein>
<dbReference type="AlphaFoldDB" id="A0AAV8DEQ2"/>
<evidence type="ECO:0000256" key="1">
    <source>
        <dbReference type="ARBA" id="ARBA00005771"/>
    </source>
</evidence>
<proteinExistence type="inferred from homology"/>
<evidence type="ECO:0000313" key="6">
    <source>
        <dbReference type="Proteomes" id="UP001140206"/>
    </source>
</evidence>
<dbReference type="EC" id="2.8.2.-" evidence="3"/>
<evidence type="ECO:0000313" key="5">
    <source>
        <dbReference type="EMBL" id="KAJ4765102.1"/>
    </source>
</evidence>
<dbReference type="EMBL" id="JAMFTS010000004">
    <property type="protein sequence ID" value="KAJ4765102.1"/>
    <property type="molecule type" value="Genomic_DNA"/>
</dbReference>
<sequence>MEAKVDSKLRPRLPITAVPQIEEMDSKYKELILTLPKDEEKVKYRKYQDFWYSERHLPGILAMQEVFKPRPNDVILASFPKSGTTWLKALTFTIMHRDKYSFSDHPLVELNPHDCVPFIENHYASRDEHYLETLPSPRVLATHLAYSTLPESIVTSTCPIVYICREPKDVLVSFWHMLTKYEWLKEPSSFAQTFESFCEGRVHGGPVWEHVLEYYTKSLCNPEKILILKYEQMLECPIDGVMRLANFIGCPFSVDELKNGLVEKIIEFCSFDKLKDLDVNKNEIGNLENSYFFRKATVGDWKNYMTPVMANKLDKITEEKLRGFSFTF</sequence>
<dbReference type="InterPro" id="IPR000863">
    <property type="entry name" value="Sulfotransferase_dom"/>
</dbReference>
<keyword evidence="2 3" id="KW-0808">Transferase</keyword>
<dbReference type="InterPro" id="IPR027417">
    <property type="entry name" value="P-loop_NTPase"/>
</dbReference>
<gene>
    <name evidence="5" type="ORF">LUZ62_075477</name>
</gene>